<sequence>MNNQQTEVVPRKSVLLQQHARGRFFDELARTVPAMRTPSVTLTQR</sequence>
<name>A0A8E0IBV3_LACPA</name>
<accession>A0A8E0IBV3</accession>
<evidence type="ECO:0000313" key="2">
    <source>
        <dbReference type="Proteomes" id="UP000014257"/>
    </source>
</evidence>
<organism evidence="1 2">
    <name type="scientific">Lacticaseibacillus paracasei subsp. paracasei Lpp22</name>
    <dbReference type="NCBI Taxonomy" id="1256221"/>
    <lineage>
        <taxon>Bacteria</taxon>
        <taxon>Bacillati</taxon>
        <taxon>Bacillota</taxon>
        <taxon>Bacilli</taxon>
        <taxon>Lactobacillales</taxon>
        <taxon>Lactobacillaceae</taxon>
        <taxon>Lacticaseibacillus</taxon>
    </lineage>
</organism>
<dbReference type="Proteomes" id="UP000014257">
    <property type="component" value="Unassembled WGS sequence"/>
</dbReference>
<evidence type="ECO:0000313" key="1">
    <source>
        <dbReference type="EMBL" id="EPC31074.1"/>
    </source>
</evidence>
<proteinExistence type="predicted"/>
<gene>
    <name evidence="1" type="ORF">Lpp22_0811</name>
</gene>
<comment type="caution">
    <text evidence="1">The sequence shown here is derived from an EMBL/GenBank/DDBJ whole genome shotgun (WGS) entry which is preliminary data.</text>
</comment>
<reference evidence="1 2" key="1">
    <citation type="journal article" date="2013" name="PLoS ONE">
        <title>Lactobacillus paracasei comparative genomics: towards species pan-genome definition and exploitation of diversity.</title>
        <authorList>
            <person name="Smokvina T."/>
            <person name="Wels M."/>
            <person name="Polka J."/>
            <person name="Chervaux C."/>
            <person name="Brisse S."/>
            <person name="Boekhorst J."/>
            <person name="van Hylckama Vlieg J.E."/>
            <person name="Siezen R.J."/>
        </authorList>
    </citation>
    <scope>NUCLEOTIDE SEQUENCE [LARGE SCALE GENOMIC DNA]</scope>
    <source>
        <strain evidence="1 2">Lpp22</strain>
    </source>
</reference>
<protein>
    <submittedName>
        <fullName evidence="1">Uncharacterized protein</fullName>
    </submittedName>
</protein>
<dbReference type="AlphaFoldDB" id="A0A8E0IBV3"/>
<dbReference type="EMBL" id="ANMI01000065">
    <property type="protein sequence ID" value="EPC31074.1"/>
    <property type="molecule type" value="Genomic_DNA"/>
</dbReference>